<sequence>MTIQVNGKNVELPYNIETITHLLTFYALEDKPVIVEWNKAIIPKEQYATAAIQHGDEFELVHFVGGG</sequence>
<dbReference type="PANTHER" id="PTHR34472">
    <property type="entry name" value="SULFUR CARRIER PROTEIN THIS"/>
    <property type="match status" value="1"/>
</dbReference>
<gene>
    <name evidence="1" type="primary">thiS</name>
    <name evidence="1" type="ORF">ACFFGV_12610</name>
</gene>
<protein>
    <submittedName>
        <fullName evidence="1">Sulfur carrier protein ThiS</fullName>
    </submittedName>
</protein>
<dbReference type="InterPro" id="IPR012675">
    <property type="entry name" value="Beta-grasp_dom_sf"/>
</dbReference>
<dbReference type="CDD" id="cd00565">
    <property type="entry name" value="Ubl_ThiS"/>
    <property type="match status" value="1"/>
</dbReference>
<dbReference type="PANTHER" id="PTHR34472:SF1">
    <property type="entry name" value="SULFUR CARRIER PROTEIN THIS"/>
    <property type="match status" value="1"/>
</dbReference>
<evidence type="ECO:0000313" key="2">
    <source>
        <dbReference type="Proteomes" id="UP001589836"/>
    </source>
</evidence>
<organism evidence="1 2">
    <name type="scientific">Pontibacillus salicampi</name>
    <dbReference type="NCBI Taxonomy" id="1449801"/>
    <lineage>
        <taxon>Bacteria</taxon>
        <taxon>Bacillati</taxon>
        <taxon>Bacillota</taxon>
        <taxon>Bacilli</taxon>
        <taxon>Bacillales</taxon>
        <taxon>Bacillaceae</taxon>
        <taxon>Pontibacillus</taxon>
    </lineage>
</organism>
<dbReference type="InterPro" id="IPR003749">
    <property type="entry name" value="ThiS/MoaD-like"/>
</dbReference>
<dbReference type="Gene3D" id="3.10.20.30">
    <property type="match status" value="1"/>
</dbReference>
<keyword evidence="2" id="KW-1185">Reference proteome</keyword>
<dbReference type="Proteomes" id="UP001589836">
    <property type="component" value="Unassembled WGS sequence"/>
</dbReference>
<dbReference type="RefSeq" id="WP_377348357.1">
    <property type="nucleotide sequence ID" value="NZ_JBHLTP010000011.1"/>
</dbReference>
<comment type="caution">
    <text evidence="1">The sequence shown here is derived from an EMBL/GenBank/DDBJ whole genome shotgun (WGS) entry which is preliminary data.</text>
</comment>
<proteinExistence type="predicted"/>
<name>A0ABV6LPR5_9BACI</name>
<dbReference type="NCBIfam" id="TIGR01683">
    <property type="entry name" value="thiS"/>
    <property type="match status" value="1"/>
</dbReference>
<accession>A0ABV6LPR5</accession>
<dbReference type="SUPFAM" id="SSF54285">
    <property type="entry name" value="MoaD/ThiS"/>
    <property type="match status" value="1"/>
</dbReference>
<dbReference type="EMBL" id="JBHLTP010000011">
    <property type="protein sequence ID" value="MFC0524408.1"/>
    <property type="molecule type" value="Genomic_DNA"/>
</dbReference>
<reference evidence="1 2" key="1">
    <citation type="submission" date="2024-09" db="EMBL/GenBank/DDBJ databases">
        <authorList>
            <person name="Sun Q."/>
            <person name="Mori K."/>
        </authorList>
    </citation>
    <scope>NUCLEOTIDE SEQUENCE [LARGE SCALE GENOMIC DNA]</scope>
    <source>
        <strain evidence="1 2">NCAIM B.02529</strain>
    </source>
</reference>
<dbReference type="InterPro" id="IPR016155">
    <property type="entry name" value="Mopterin_synth/thiamin_S_b"/>
</dbReference>
<dbReference type="InterPro" id="IPR010035">
    <property type="entry name" value="Thi_S"/>
</dbReference>
<dbReference type="Pfam" id="PF02597">
    <property type="entry name" value="ThiS"/>
    <property type="match status" value="1"/>
</dbReference>
<evidence type="ECO:0000313" key="1">
    <source>
        <dbReference type="EMBL" id="MFC0524408.1"/>
    </source>
</evidence>